<evidence type="ECO:0000256" key="17">
    <source>
        <dbReference type="SAM" id="MobiDB-lite"/>
    </source>
</evidence>
<keyword evidence="13" id="KW-0472">Membrane</keyword>
<dbReference type="PANTHER" id="PTHR46002">
    <property type="entry name" value="EG:114D9.1 PROTEIN-RELATED"/>
    <property type="match status" value="1"/>
</dbReference>
<dbReference type="InterPro" id="IPR002048">
    <property type="entry name" value="EF_hand_dom"/>
</dbReference>
<dbReference type="GO" id="GO:0015031">
    <property type="term" value="P:protein transport"/>
    <property type="evidence" value="ECO:0007669"/>
    <property type="project" value="UniProtKB-KW"/>
</dbReference>
<evidence type="ECO:0000256" key="12">
    <source>
        <dbReference type="ARBA" id="ARBA00022927"/>
    </source>
</evidence>
<dbReference type="GO" id="GO:0005634">
    <property type="term" value="C:nucleus"/>
    <property type="evidence" value="ECO:0007669"/>
    <property type="project" value="UniProtKB-SubCell"/>
</dbReference>
<dbReference type="InterPro" id="IPR011992">
    <property type="entry name" value="EF-hand-dom_pair"/>
</dbReference>
<evidence type="ECO:0000259" key="18">
    <source>
        <dbReference type="PROSITE" id="PS50222"/>
    </source>
</evidence>
<evidence type="ECO:0000256" key="5">
    <source>
        <dbReference type="ARBA" id="ARBA00022475"/>
    </source>
</evidence>
<evidence type="ECO:0000256" key="9">
    <source>
        <dbReference type="ARBA" id="ARBA00022723"/>
    </source>
</evidence>
<feature type="domain" description="EF-hand" evidence="18">
    <location>
        <begin position="155"/>
        <end position="190"/>
    </location>
</feature>
<keyword evidence="7" id="KW-0597">Phosphoprotein</keyword>
<dbReference type="SUPFAM" id="SSF47473">
    <property type="entry name" value="EF-hand"/>
    <property type="match status" value="1"/>
</dbReference>
<dbReference type="GO" id="GO:0005737">
    <property type="term" value="C:cytoplasm"/>
    <property type="evidence" value="ECO:0007669"/>
    <property type="project" value="UniProtKB-SubCell"/>
</dbReference>
<evidence type="ECO:0000256" key="1">
    <source>
        <dbReference type="ARBA" id="ARBA00004123"/>
    </source>
</evidence>
<dbReference type="FunFam" id="1.10.238.10:FF:000093">
    <property type="entry name" value="Calcineurin B homologous protein 1"/>
    <property type="match status" value="1"/>
</dbReference>
<dbReference type="SMART" id="SM00054">
    <property type="entry name" value="EFh"/>
    <property type="match status" value="2"/>
</dbReference>
<evidence type="ECO:0000256" key="11">
    <source>
        <dbReference type="ARBA" id="ARBA00022837"/>
    </source>
</evidence>
<organism evidence="19 20">
    <name type="scientific">Callorhinus ursinus</name>
    <name type="common">Northern fur seal</name>
    <dbReference type="NCBI Taxonomy" id="34884"/>
    <lineage>
        <taxon>Eukaryota</taxon>
        <taxon>Metazoa</taxon>
        <taxon>Chordata</taxon>
        <taxon>Craniata</taxon>
        <taxon>Vertebrata</taxon>
        <taxon>Euteleostomi</taxon>
        <taxon>Mammalia</taxon>
        <taxon>Eutheria</taxon>
        <taxon>Laurasiatheria</taxon>
        <taxon>Carnivora</taxon>
        <taxon>Caniformia</taxon>
        <taxon>Pinnipedia</taxon>
        <taxon>Otariidae</taxon>
        <taxon>Callorhinus</taxon>
    </lineage>
</organism>
<evidence type="ECO:0000256" key="14">
    <source>
        <dbReference type="ARBA" id="ARBA00023242"/>
    </source>
</evidence>
<evidence type="ECO:0000256" key="16">
    <source>
        <dbReference type="ARBA" id="ARBA00038164"/>
    </source>
</evidence>
<sequence length="324" mass="36551">MVTSSSFIRTKKGGTAVKEELSGSSKPALAVIKGQRRKKTGEKCTGLRTHTDQRTPAWRNQRSRLFPEEPIGARPGGWLPSAPSGEEDGGPTEKRRRWNSRHAVPKRHTLALPQETFALFLWFLSAIPATCGWGFHFQSSVRNGLATLPASVSHSQITRLYSRFTSLDKGENGTLSREDFQRIPELAINPLGDRIINAFFPEGEDQVNFRGFMRTLAHFRPIEDNEKSKDVNGPEPLNSRSNKLHFAFRLYDLDKDDKISRDELLQVLRMMVGVNISDEQLGSIADRTIQEADQDGDSAISFTEFVKVLEKVDVEQKMSIRFLH</sequence>
<evidence type="ECO:0000256" key="10">
    <source>
        <dbReference type="ARBA" id="ARBA00022737"/>
    </source>
</evidence>
<dbReference type="GeneID" id="112832965"/>
<name>A0A3Q7Q0X0_CALUR</name>
<feature type="domain" description="EF-hand" evidence="18">
    <location>
        <begin position="280"/>
        <end position="315"/>
    </location>
</feature>
<keyword evidence="4" id="KW-0813">Transport</keyword>
<keyword evidence="12" id="KW-0653">Protein transport</keyword>
<dbReference type="CDD" id="cd00051">
    <property type="entry name" value="EFh"/>
    <property type="match status" value="1"/>
</dbReference>
<evidence type="ECO:0000256" key="2">
    <source>
        <dbReference type="ARBA" id="ARBA00004236"/>
    </source>
</evidence>
<keyword evidence="11" id="KW-0106">Calcium</keyword>
<dbReference type="PROSITE" id="PS00018">
    <property type="entry name" value="EF_HAND_1"/>
    <property type="match status" value="1"/>
</dbReference>
<dbReference type="CTD" id="11261"/>
<proteinExistence type="inferred from homology"/>
<evidence type="ECO:0000256" key="8">
    <source>
        <dbReference type="ARBA" id="ARBA00022707"/>
    </source>
</evidence>
<comment type="similarity">
    <text evidence="16">Belongs to the calcineurin regulatory subunit family. CHP subfamily.</text>
</comment>
<protein>
    <submittedName>
        <fullName evidence="20">Calcineurin B homologous protein 1 isoform X1</fullName>
    </submittedName>
</protein>
<feature type="region of interest" description="Disordered" evidence="17">
    <location>
        <begin position="1"/>
        <end position="101"/>
    </location>
</feature>
<dbReference type="AlphaFoldDB" id="A0A3Q7Q0X0"/>
<evidence type="ECO:0000256" key="7">
    <source>
        <dbReference type="ARBA" id="ARBA00022553"/>
    </source>
</evidence>
<accession>A0A3Q7Q0X0</accession>
<reference key="1">
    <citation type="submission" date="2019-01" db="UniProtKB">
        <authorList>
            <consortium name="RefSeq"/>
        </authorList>
    </citation>
    <scope>IDENTIFICATION</scope>
</reference>
<gene>
    <name evidence="20" type="primary">CHP1</name>
</gene>
<dbReference type="Gene3D" id="1.10.238.10">
    <property type="entry name" value="EF-hand"/>
    <property type="match status" value="1"/>
</dbReference>
<dbReference type="Pfam" id="PF13499">
    <property type="entry name" value="EF-hand_7"/>
    <property type="match status" value="1"/>
</dbReference>
<keyword evidence="14" id="KW-0539">Nucleus</keyword>
<evidence type="ECO:0000313" key="19">
    <source>
        <dbReference type="Proteomes" id="UP000286641"/>
    </source>
</evidence>
<comment type="subcellular location">
    <subcellularLocation>
        <location evidence="2">Cell membrane</location>
    </subcellularLocation>
    <subcellularLocation>
        <location evidence="3">Cytoplasm</location>
    </subcellularLocation>
    <subcellularLocation>
        <location evidence="1">Nucleus</location>
    </subcellularLocation>
</comment>
<dbReference type="GO" id="GO:0005509">
    <property type="term" value="F:calcium ion binding"/>
    <property type="evidence" value="ECO:0007669"/>
    <property type="project" value="InterPro"/>
</dbReference>
<reference evidence="20" key="2">
    <citation type="submission" date="2025-08" db="UniProtKB">
        <authorList>
            <consortium name="RefSeq"/>
        </authorList>
    </citation>
    <scope>IDENTIFICATION</scope>
    <source>
        <tissue evidence="20">Blood</tissue>
    </source>
</reference>
<evidence type="ECO:0000256" key="4">
    <source>
        <dbReference type="ARBA" id="ARBA00022448"/>
    </source>
</evidence>
<evidence type="ECO:0000313" key="20">
    <source>
        <dbReference type="RefSeq" id="XP_025739603.1"/>
    </source>
</evidence>
<dbReference type="InterPro" id="IPR018247">
    <property type="entry name" value="EF_Hand_1_Ca_BS"/>
</dbReference>
<keyword evidence="5" id="KW-1003">Cell membrane</keyword>
<dbReference type="InParanoid" id="A0A3Q7Q0X0"/>
<dbReference type="PROSITE" id="PS50222">
    <property type="entry name" value="EF_HAND_2"/>
    <property type="match status" value="3"/>
</dbReference>
<keyword evidence="6" id="KW-0963">Cytoplasm</keyword>
<feature type="domain" description="EF-hand" evidence="18">
    <location>
        <begin position="239"/>
        <end position="274"/>
    </location>
</feature>
<dbReference type="GO" id="GO:0005886">
    <property type="term" value="C:plasma membrane"/>
    <property type="evidence" value="ECO:0007669"/>
    <property type="project" value="UniProtKB-SubCell"/>
</dbReference>
<keyword evidence="10" id="KW-0677">Repeat</keyword>
<keyword evidence="19" id="KW-1185">Reference proteome</keyword>
<evidence type="ECO:0000256" key="3">
    <source>
        <dbReference type="ARBA" id="ARBA00004496"/>
    </source>
</evidence>
<evidence type="ECO:0000256" key="15">
    <source>
        <dbReference type="ARBA" id="ARBA00023288"/>
    </source>
</evidence>
<keyword evidence="8" id="KW-0519">Myristate</keyword>
<keyword evidence="9" id="KW-0479">Metal-binding</keyword>
<dbReference type="Proteomes" id="UP000286641">
    <property type="component" value="Unplaced"/>
</dbReference>
<dbReference type="InterPro" id="IPR051875">
    <property type="entry name" value="Calcineurin_B_homologous"/>
</dbReference>
<evidence type="ECO:0000256" key="6">
    <source>
        <dbReference type="ARBA" id="ARBA00022490"/>
    </source>
</evidence>
<dbReference type="RefSeq" id="XP_025739603.1">
    <property type="nucleotide sequence ID" value="XM_025883818.1"/>
</dbReference>
<evidence type="ECO:0000256" key="13">
    <source>
        <dbReference type="ARBA" id="ARBA00023136"/>
    </source>
</evidence>
<keyword evidence="15" id="KW-0449">Lipoprotein</keyword>